<dbReference type="InterPro" id="IPR053876">
    <property type="entry name" value="Phage_int_M"/>
</dbReference>
<dbReference type="Proteomes" id="UP000215181">
    <property type="component" value="Unassembled WGS sequence"/>
</dbReference>
<dbReference type="InterPro" id="IPR013762">
    <property type="entry name" value="Integrase-like_cat_sf"/>
</dbReference>
<dbReference type="InterPro" id="IPR038488">
    <property type="entry name" value="Integrase_DNA-bd_sf"/>
</dbReference>
<evidence type="ECO:0000256" key="5">
    <source>
        <dbReference type="PROSITE-ProRule" id="PRU01248"/>
    </source>
</evidence>
<reference evidence="8 9" key="1">
    <citation type="submission" date="2017-07" db="EMBL/GenBank/DDBJ databases">
        <title>Thauera sp. KNDSS-Mac4 genome sequence and assembly.</title>
        <authorList>
            <person name="Mayilraj S."/>
        </authorList>
    </citation>
    <scope>NUCLEOTIDE SEQUENCE [LARGE SCALE GENOMIC DNA]</scope>
    <source>
        <strain evidence="8 9">KNDSS-Mac4</strain>
    </source>
</reference>
<dbReference type="EMBL" id="NOIH01000015">
    <property type="protein sequence ID" value="OYD53116.1"/>
    <property type="molecule type" value="Genomic_DNA"/>
</dbReference>
<dbReference type="GO" id="GO:0003677">
    <property type="term" value="F:DNA binding"/>
    <property type="evidence" value="ECO:0007669"/>
    <property type="project" value="UniProtKB-UniRule"/>
</dbReference>
<evidence type="ECO:0000259" key="7">
    <source>
        <dbReference type="PROSITE" id="PS51900"/>
    </source>
</evidence>
<dbReference type="PROSITE" id="PS51900">
    <property type="entry name" value="CB"/>
    <property type="match status" value="1"/>
</dbReference>
<comment type="caution">
    <text evidence="8">The sequence shown here is derived from an EMBL/GenBank/DDBJ whole genome shotgun (WGS) entry which is preliminary data.</text>
</comment>
<dbReference type="Pfam" id="PF00589">
    <property type="entry name" value="Phage_integrase"/>
    <property type="match status" value="1"/>
</dbReference>
<keyword evidence="4" id="KW-0233">DNA recombination</keyword>
<dbReference type="PROSITE" id="PS51898">
    <property type="entry name" value="TYR_RECOMBINASE"/>
    <property type="match status" value="1"/>
</dbReference>
<evidence type="ECO:0000256" key="3">
    <source>
        <dbReference type="ARBA" id="ARBA00023125"/>
    </source>
</evidence>
<evidence type="ECO:0000256" key="1">
    <source>
        <dbReference type="ARBA" id="ARBA00008857"/>
    </source>
</evidence>
<dbReference type="RefSeq" id="WP_094268861.1">
    <property type="nucleotide sequence ID" value="NZ_NOIH01000015.1"/>
</dbReference>
<dbReference type="InterPro" id="IPR025166">
    <property type="entry name" value="Integrase_DNA_bind_dom"/>
</dbReference>
<dbReference type="PANTHER" id="PTHR30629:SF2">
    <property type="entry name" value="PROPHAGE INTEGRASE INTS-RELATED"/>
    <property type="match status" value="1"/>
</dbReference>
<proteinExistence type="inferred from homology"/>
<dbReference type="InterPro" id="IPR050808">
    <property type="entry name" value="Phage_Integrase"/>
</dbReference>
<sequence>MGRGFKLTQLKVDKLRSPGLYGDGAGLSLKVTAAGSKSWIYRYMLVGKAHWMGLGSYPDVGLAEAREKAADLRKLTRQGIDPLAERRKETSVLRAAIAKTITFDAAAEKFIDAHKDGWRNEKHIEQWRSTLKTYASPTIGKLDVSLIDTAHIMTILEKDDFWKTKTETASRVRGRIESVLDWATARKYRTGENPARWKGHLDKLLPARTKVKKAEHHAALPWAEIGAFMESLRDQQGIAARAVEFVILTAVRSGEVRGATWEEFDLDAGMWVIPAERMKAKKEHRVPLSSKALAVLKAQKEAFPMGYVFPGMKAGKPLSDMSLTAVLRRMERHDITVHGFRSTFRDWGAEATAYPSEMLEMALAHTISNKVEAAYRRGDMIEKRRRLMQDWSDFCDNKMTGEVVPLRSNTAA</sequence>
<dbReference type="GO" id="GO:0015074">
    <property type="term" value="P:DNA integration"/>
    <property type="evidence" value="ECO:0007669"/>
    <property type="project" value="UniProtKB-KW"/>
</dbReference>
<dbReference type="InterPro" id="IPR010998">
    <property type="entry name" value="Integrase_recombinase_N"/>
</dbReference>
<keyword evidence="9" id="KW-1185">Reference proteome</keyword>
<evidence type="ECO:0000313" key="9">
    <source>
        <dbReference type="Proteomes" id="UP000215181"/>
    </source>
</evidence>
<evidence type="ECO:0000259" key="6">
    <source>
        <dbReference type="PROSITE" id="PS51898"/>
    </source>
</evidence>
<dbReference type="Gene3D" id="1.10.443.10">
    <property type="entry name" value="Intergrase catalytic core"/>
    <property type="match status" value="1"/>
</dbReference>
<dbReference type="Gene3D" id="1.10.150.130">
    <property type="match status" value="1"/>
</dbReference>
<gene>
    <name evidence="8" type="ORF">CGK74_12855</name>
</gene>
<dbReference type="InterPro" id="IPR011010">
    <property type="entry name" value="DNA_brk_join_enz"/>
</dbReference>
<dbReference type="InterPro" id="IPR044068">
    <property type="entry name" value="CB"/>
</dbReference>
<evidence type="ECO:0000256" key="2">
    <source>
        <dbReference type="ARBA" id="ARBA00022908"/>
    </source>
</evidence>
<evidence type="ECO:0000313" key="8">
    <source>
        <dbReference type="EMBL" id="OYD53116.1"/>
    </source>
</evidence>
<dbReference type="Pfam" id="PF13356">
    <property type="entry name" value="Arm-DNA-bind_3"/>
    <property type="match status" value="1"/>
</dbReference>
<comment type="similarity">
    <text evidence="1">Belongs to the 'phage' integrase family.</text>
</comment>
<dbReference type="AlphaFoldDB" id="A0A235EVP3"/>
<dbReference type="OrthoDB" id="9775880at2"/>
<keyword evidence="2" id="KW-0229">DNA integration</keyword>
<dbReference type="Pfam" id="PF22022">
    <property type="entry name" value="Phage_int_M"/>
    <property type="match status" value="1"/>
</dbReference>
<name>A0A235EVP3_9RHOO</name>
<dbReference type="CDD" id="cd00801">
    <property type="entry name" value="INT_P4_C"/>
    <property type="match status" value="1"/>
</dbReference>
<feature type="domain" description="Core-binding (CB)" evidence="7">
    <location>
        <begin position="101"/>
        <end position="184"/>
    </location>
</feature>
<evidence type="ECO:0000256" key="4">
    <source>
        <dbReference type="ARBA" id="ARBA00023172"/>
    </source>
</evidence>
<dbReference type="InterPro" id="IPR002104">
    <property type="entry name" value="Integrase_catalytic"/>
</dbReference>
<dbReference type="GO" id="GO:0006310">
    <property type="term" value="P:DNA recombination"/>
    <property type="evidence" value="ECO:0007669"/>
    <property type="project" value="UniProtKB-KW"/>
</dbReference>
<accession>A0A235EVP3</accession>
<dbReference type="PANTHER" id="PTHR30629">
    <property type="entry name" value="PROPHAGE INTEGRASE"/>
    <property type="match status" value="1"/>
</dbReference>
<organism evidence="8 9">
    <name type="scientific">Thauera propionica</name>
    <dbReference type="NCBI Taxonomy" id="2019431"/>
    <lineage>
        <taxon>Bacteria</taxon>
        <taxon>Pseudomonadati</taxon>
        <taxon>Pseudomonadota</taxon>
        <taxon>Betaproteobacteria</taxon>
        <taxon>Rhodocyclales</taxon>
        <taxon>Zoogloeaceae</taxon>
        <taxon>Thauera</taxon>
    </lineage>
</organism>
<dbReference type="SUPFAM" id="SSF56349">
    <property type="entry name" value="DNA breaking-rejoining enzymes"/>
    <property type="match status" value="1"/>
</dbReference>
<protein>
    <submittedName>
        <fullName evidence="8">Integrase</fullName>
    </submittedName>
</protein>
<feature type="domain" description="Tyr recombinase" evidence="6">
    <location>
        <begin position="215"/>
        <end position="388"/>
    </location>
</feature>
<dbReference type="Gene3D" id="3.30.160.390">
    <property type="entry name" value="Integrase, DNA-binding domain"/>
    <property type="match status" value="1"/>
</dbReference>
<keyword evidence="3 5" id="KW-0238">DNA-binding</keyword>